<accession>A0A816DUP2</accession>
<dbReference type="AlphaFoldDB" id="A0A816DUP2"/>
<organism evidence="2 4">
    <name type="scientific">Didymodactylos carnosus</name>
    <dbReference type="NCBI Taxonomy" id="1234261"/>
    <lineage>
        <taxon>Eukaryota</taxon>
        <taxon>Metazoa</taxon>
        <taxon>Spiralia</taxon>
        <taxon>Gnathifera</taxon>
        <taxon>Rotifera</taxon>
        <taxon>Eurotatoria</taxon>
        <taxon>Bdelloidea</taxon>
        <taxon>Philodinida</taxon>
        <taxon>Philodinidae</taxon>
        <taxon>Didymodactylos</taxon>
    </lineage>
</organism>
<dbReference type="EMBL" id="CAJOBC010116413">
    <property type="protein sequence ID" value="CAF4553753.1"/>
    <property type="molecule type" value="Genomic_DNA"/>
</dbReference>
<evidence type="ECO:0000313" key="3">
    <source>
        <dbReference type="EMBL" id="CAF4553753.1"/>
    </source>
</evidence>
<dbReference type="Proteomes" id="UP000681722">
    <property type="component" value="Unassembled WGS sequence"/>
</dbReference>
<keyword evidence="4" id="KW-1185">Reference proteome</keyword>
<proteinExistence type="predicted"/>
<name>A0A816DUP2_9BILA</name>
<gene>
    <name evidence="2" type="ORF">GPM918_LOCUS44959</name>
    <name evidence="3" type="ORF">SRO942_LOCUS47096</name>
</gene>
<dbReference type="Proteomes" id="UP000663829">
    <property type="component" value="Unassembled WGS sequence"/>
</dbReference>
<dbReference type="EMBL" id="CAJNOQ010047457">
    <property type="protein sequence ID" value="CAF1641303.1"/>
    <property type="molecule type" value="Genomic_DNA"/>
</dbReference>
<feature type="compositionally biased region" description="Polar residues" evidence="1">
    <location>
        <begin position="31"/>
        <end position="46"/>
    </location>
</feature>
<comment type="caution">
    <text evidence="2">The sequence shown here is derived from an EMBL/GenBank/DDBJ whole genome shotgun (WGS) entry which is preliminary data.</text>
</comment>
<feature type="region of interest" description="Disordered" evidence="1">
    <location>
        <begin position="83"/>
        <end position="125"/>
    </location>
</feature>
<sequence length="125" mass="14423">MDVSTNARKQKKYRDNINNILDKKEQKLQSRNDNGTTNVMDFSNDDNYMNISHGENEVNISGDEENLTVDNNDQDIERFFEAIDLDDKMNEEDDDDDSNNDGDNAEEDDNDIETGNETLYQGFIL</sequence>
<feature type="non-terminal residue" evidence="2">
    <location>
        <position position="125"/>
    </location>
</feature>
<evidence type="ECO:0000256" key="1">
    <source>
        <dbReference type="SAM" id="MobiDB-lite"/>
    </source>
</evidence>
<evidence type="ECO:0000313" key="4">
    <source>
        <dbReference type="Proteomes" id="UP000663829"/>
    </source>
</evidence>
<feature type="compositionally biased region" description="Basic and acidic residues" evidence="1">
    <location>
        <begin position="21"/>
        <end position="30"/>
    </location>
</feature>
<protein>
    <submittedName>
        <fullName evidence="2">Uncharacterized protein</fullName>
    </submittedName>
</protein>
<reference evidence="2" key="1">
    <citation type="submission" date="2021-02" db="EMBL/GenBank/DDBJ databases">
        <authorList>
            <person name="Nowell W R."/>
        </authorList>
    </citation>
    <scope>NUCLEOTIDE SEQUENCE</scope>
</reference>
<evidence type="ECO:0000313" key="2">
    <source>
        <dbReference type="EMBL" id="CAF1641303.1"/>
    </source>
</evidence>
<feature type="region of interest" description="Disordered" evidence="1">
    <location>
        <begin position="1"/>
        <end position="46"/>
    </location>
</feature>
<feature type="compositionally biased region" description="Acidic residues" evidence="1">
    <location>
        <begin position="89"/>
        <end position="114"/>
    </location>
</feature>